<feature type="signal peptide" evidence="1">
    <location>
        <begin position="1"/>
        <end position="31"/>
    </location>
</feature>
<evidence type="ECO:0000313" key="3">
    <source>
        <dbReference type="Proteomes" id="UP001257627"/>
    </source>
</evidence>
<reference evidence="2 3" key="1">
    <citation type="submission" date="2023-02" db="EMBL/GenBank/DDBJ databases">
        <authorList>
            <person name="Maleckis M."/>
        </authorList>
    </citation>
    <scope>NUCLEOTIDE SEQUENCE [LARGE SCALE GENOMIC DNA]</scope>
    <source>
        <strain evidence="2 3">P8-A2</strain>
    </source>
</reference>
<keyword evidence="3" id="KW-1185">Reference proteome</keyword>
<accession>A0ABU3V2K8</accession>
<gene>
    <name evidence="2" type="ORF">PU648_48335</name>
</gene>
<proteinExistence type="predicted"/>
<evidence type="ECO:0000256" key="1">
    <source>
        <dbReference type="SAM" id="SignalP"/>
    </source>
</evidence>
<dbReference type="EMBL" id="JARAKF010000001">
    <property type="protein sequence ID" value="MDU8999999.1"/>
    <property type="molecule type" value="Genomic_DNA"/>
</dbReference>
<keyword evidence="1" id="KW-0732">Signal</keyword>
<comment type="caution">
    <text evidence="2">The sequence shown here is derived from an EMBL/GenBank/DDBJ whole genome shotgun (WGS) entry which is preliminary data.</text>
</comment>
<protein>
    <recommendedName>
        <fullName evidence="4">Peptidase inhibitor family I36</fullName>
    </recommendedName>
</protein>
<evidence type="ECO:0000313" key="2">
    <source>
        <dbReference type="EMBL" id="MDU8999999.1"/>
    </source>
</evidence>
<organism evidence="2 3">
    <name type="scientific">Streptomyces mirabilis</name>
    <dbReference type="NCBI Taxonomy" id="68239"/>
    <lineage>
        <taxon>Bacteria</taxon>
        <taxon>Bacillati</taxon>
        <taxon>Actinomycetota</taxon>
        <taxon>Actinomycetes</taxon>
        <taxon>Kitasatosporales</taxon>
        <taxon>Streptomycetaceae</taxon>
        <taxon>Streptomyces</taxon>
    </lineage>
</organism>
<name>A0ABU3V2K8_9ACTN</name>
<dbReference type="RefSeq" id="WP_266937428.1">
    <property type="nucleotide sequence ID" value="NZ_CP107955.1"/>
</dbReference>
<evidence type="ECO:0008006" key="4">
    <source>
        <dbReference type="Google" id="ProtNLM"/>
    </source>
</evidence>
<sequence>MKFVTLRAKTAAGALAATAAALLATATPAHAGTFKVTDNCDVPWINCTEGDLWMLYSSKANAIKDGKYVTSWASFYGNVDDYYGTSQYQGSTLNTYRYVFNGNGSGAGQYVKNNTASVQNCSEADNYRVYFNSGYSGHSQYFKHRESFGDCALINLDSTLKNNNASEHFA</sequence>
<feature type="chain" id="PRO_5046668095" description="Peptidase inhibitor family I36" evidence="1">
    <location>
        <begin position="32"/>
        <end position="170"/>
    </location>
</feature>
<dbReference type="Proteomes" id="UP001257627">
    <property type="component" value="Unassembled WGS sequence"/>
</dbReference>